<dbReference type="AlphaFoldDB" id="A0A0A9G3E5"/>
<organism evidence="1">
    <name type="scientific">Arundo donax</name>
    <name type="common">Giant reed</name>
    <name type="synonym">Donax arundinaceus</name>
    <dbReference type="NCBI Taxonomy" id="35708"/>
    <lineage>
        <taxon>Eukaryota</taxon>
        <taxon>Viridiplantae</taxon>
        <taxon>Streptophyta</taxon>
        <taxon>Embryophyta</taxon>
        <taxon>Tracheophyta</taxon>
        <taxon>Spermatophyta</taxon>
        <taxon>Magnoliopsida</taxon>
        <taxon>Liliopsida</taxon>
        <taxon>Poales</taxon>
        <taxon>Poaceae</taxon>
        <taxon>PACMAD clade</taxon>
        <taxon>Arundinoideae</taxon>
        <taxon>Arundineae</taxon>
        <taxon>Arundo</taxon>
    </lineage>
</organism>
<proteinExistence type="predicted"/>
<sequence length="132" mass="14076">MAKTSESPNSTYCGTIHQRLIGSSALGWSTRPASLATPSRLISTSAATTMATRARTSPVPIRCSMVVPEDMRVNRRARGTNSRSYTGMKVMMVTLMNACSAAGGTRSVEPILRSSVAACFVKKVDDCEKITA</sequence>
<dbReference type="EMBL" id="GBRH01178859">
    <property type="protein sequence ID" value="JAE19037.1"/>
    <property type="molecule type" value="Transcribed_RNA"/>
</dbReference>
<reference evidence="1" key="2">
    <citation type="journal article" date="2015" name="Data Brief">
        <title>Shoot transcriptome of the giant reed, Arundo donax.</title>
        <authorList>
            <person name="Barrero R.A."/>
            <person name="Guerrero F.D."/>
            <person name="Moolhuijzen P."/>
            <person name="Goolsby J.A."/>
            <person name="Tidwell J."/>
            <person name="Bellgard S.E."/>
            <person name="Bellgard M.I."/>
        </authorList>
    </citation>
    <scope>NUCLEOTIDE SEQUENCE</scope>
    <source>
        <tissue evidence="1">Shoot tissue taken approximately 20 cm above the soil surface</tissue>
    </source>
</reference>
<accession>A0A0A9G3E5</accession>
<evidence type="ECO:0000313" key="1">
    <source>
        <dbReference type="EMBL" id="JAE19037.1"/>
    </source>
</evidence>
<reference evidence="1" key="1">
    <citation type="submission" date="2014-09" db="EMBL/GenBank/DDBJ databases">
        <authorList>
            <person name="Magalhaes I.L.F."/>
            <person name="Oliveira U."/>
            <person name="Santos F.R."/>
            <person name="Vidigal T.H.D.A."/>
            <person name="Brescovit A.D."/>
            <person name="Santos A.J."/>
        </authorList>
    </citation>
    <scope>NUCLEOTIDE SEQUENCE</scope>
    <source>
        <tissue evidence="1">Shoot tissue taken approximately 20 cm above the soil surface</tissue>
    </source>
</reference>
<protein>
    <submittedName>
        <fullName evidence="1">Uncharacterized protein</fullName>
    </submittedName>
</protein>
<name>A0A0A9G3E5_ARUDO</name>